<evidence type="ECO:0000259" key="4">
    <source>
        <dbReference type="Pfam" id="PF00535"/>
    </source>
</evidence>
<evidence type="ECO:0000256" key="2">
    <source>
        <dbReference type="ARBA" id="ARBA00022676"/>
    </source>
</evidence>
<evidence type="ECO:0000313" key="5">
    <source>
        <dbReference type="EMBL" id="PWW81198.1"/>
    </source>
</evidence>
<dbReference type="Proteomes" id="UP000246278">
    <property type="component" value="Unassembled WGS sequence"/>
</dbReference>
<dbReference type="PANTHER" id="PTHR43630:SF1">
    <property type="entry name" value="POLY-BETA-1,6-N-ACETYL-D-GLUCOSAMINE SYNTHASE"/>
    <property type="match status" value="1"/>
</dbReference>
<comment type="caution">
    <text evidence="5">The sequence shown here is derived from an EMBL/GenBank/DDBJ whole genome shotgun (WGS) entry which is preliminary data.</text>
</comment>
<name>A0A317T3B3_9CHLB</name>
<protein>
    <recommendedName>
        <fullName evidence="4">Glycosyltransferase 2-like domain-containing protein</fullName>
    </recommendedName>
</protein>
<organism evidence="5 6">
    <name type="scientific">Prosthecochloris marina</name>
    <dbReference type="NCBI Taxonomy" id="2017681"/>
    <lineage>
        <taxon>Bacteria</taxon>
        <taxon>Pseudomonadati</taxon>
        <taxon>Chlorobiota</taxon>
        <taxon>Chlorobiia</taxon>
        <taxon>Chlorobiales</taxon>
        <taxon>Chlorobiaceae</taxon>
        <taxon>Prosthecochloris</taxon>
    </lineage>
</organism>
<dbReference type="InterPro" id="IPR029044">
    <property type="entry name" value="Nucleotide-diphossugar_trans"/>
</dbReference>
<dbReference type="InterPro" id="IPR001173">
    <property type="entry name" value="Glyco_trans_2-like"/>
</dbReference>
<feature type="domain" description="Glycosyltransferase 2-like" evidence="4">
    <location>
        <begin position="5"/>
        <end position="54"/>
    </location>
</feature>
<dbReference type="Pfam" id="PF00535">
    <property type="entry name" value="Glycos_transf_2"/>
    <property type="match status" value="1"/>
</dbReference>
<keyword evidence="6" id="KW-1185">Reference proteome</keyword>
<dbReference type="EMBL" id="PDNZ01000009">
    <property type="protein sequence ID" value="PWW81198.1"/>
    <property type="molecule type" value="Genomic_DNA"/>
</dbReference>
<gene>
    <name evidence="5" type="ORF">CR164_11705</name>
</gene>
<sequence length="291" mass="33640">MNIAIVTPCKNEEANIKKLVDGVLSQDCVDTWVIVDDNSNDQSVKLIKNRVEEIKKKVKNLFLIESGLQDFYGLGKKYSTVVKKGFDKIIEFEKEKGVRHEYIGILDADNFIGPKYYNIICTEFENDKRLGIASGKTKIESFGKIIDSQESDRWASGSCRIWRRECFDQSSYIVEISADAVSSARARMMGWKVRSFDSAFVISREVGAIHGYEYYGRSFYSRGVPYYFVVLSMIKVLLFSRNKKRVTKVLRGYKNAKEKKVEKISDPIALKYYKNYLYNNIKESLFDNIRL</sequence>
<evidence type="ECO:0000256" key="3">
    <source>
        <dbReference type="ARBA" id="ARBA00022679"/>
    </source>
</evidence>
<accession>A0A317T3B3</accession>
<dbReference type="AlphaFoldDB" id="A0A317T3B3"/>
<dbReference type="RefSeq" id="WP_110024181.1">
    <property type="nucleotide sequence ID" value="NZ_PDNZ01000009.1"/>
</dbReference>
<evidence type="ECO:0000313" key="6">
    <source>
        <dbReference type="Proteomes" id="UP000246278"/>
    </source>
</evidence>
<keyword evidence="3" id="KW-0808">Transferase</keyword>
<dbReference type="GO" id="GO:0016757">
    <property type="term" value="F:glycosyltransferase activity"/>
    <property type="evidence" value="ECO:0007669"/>
    <property type="project" value="UniProtKB-KW"/>
</dbReference>
<proteinExistence type="inferred from homology"/>
<keyword evidence="2" id="KW-0328">Glycosyltransferase</keyword>
<comment type="similarity">
    <text evidence="1">Belongs to the glycosyltransferase 2 family.</text>
</comment>
<dbReference type="Gene3D" id="3.90.550.10">
    <property type="entry name" value="Spore Coat Polysaccharide Biosynthesis Protein SpsA, Chain A"/>
    <property type="match status" value="1"/>
</dbReference>
<evidence type="ECO:0000256" key="1">
    <source>
        <dbReference type="ARBA" id="ARBA00006739"/>
    </source>
</evidence>
<dbReference type="OrthoDB" id="952827at2"/>
<dbReference type="SUPFAM" id="SSF53448">
    <property type="entry name" value="Nucleotide-diphospho-sugar transferases"/>
    <property type="match status" value="1"/>
</dbReference>
<dbReference type="PANTHER" id="PTHR43630">
    <property type="entry name" value="POLY-BETA-1,6-N-ACETYL-D-GLUCOSAMINE SYNTHASE"/>
    <property type="match status" value="1"/>
</dbReference>
<reference evidence="6" key="1">
    <citation type="submission" date="2017-10" db="EMBL/GenBank/DDBJ databases">
        <authorList>
            <person name="Gaisin V.A."/>
            <person name="Rysina M.S."/>
            <person name="Grouzdev D.S."/>
        </authorList>
    </citation>
    <scope>NUCLEOTIDE SEQUENCE [LARGE SCALE GENOMIC DNA]</scope>
    <source>
        <strain evidence="6">V1</strain>
    </source>
</reference>